<organism evidence="7 8">
    <name type="scientific">Coemansia javaensis</name>
    <dbReference type="NCBI Taxonomy" id="2761396"/>
    <lineage>
        <taxon>Eukaryota</taxon>
        <taxon>Fungi</taxon>
        <taxon>Fungi incertae sedis</taxon>
        <taxon>Zoopagomycota</taxon>
        <taxon>Kickxellomycotina</taxon>
        <taxon>Kickxellomycetes</taxon>
        <taxon>Kickxellales</taxon>
        <taxon>Kickxellaceae</taxon>
        <taxon>Coemansia</taxon>
    </lineage>
</organism>
<dbReference type="EMBL" id="JANBUL010000185">
    <property type="protein sequence ID" value="KAJ2779267.1"/>
    <property type="molecule type" value="Genomic_DNA"/>
</dbReference>
<evidence type="ECO:0000256" key="2">
    <source>
        <dbReference type="ARBA" id="ARBA00007441"/>
    </source>
</evidence>
<evidence type="ECO:0000256" key="1">
    <source>
        <dbReference type="ARBA" id="ARBA00001933"/>
    </source>
</evidence>
<evidence type="ECO:0000313" key="8">
    <source>
        <dbReference type="Proteomes" id="UP001140217"/>
    </source>
</evidence>
<keyword evidence="8" id="KW-1185">Reference proteome</keyword>
<dbReference type="InterPro" id="IPR015421">
    <property type="entry name" value="PyrdxlP-dep_Trfase_major"/>
</dbReference>
<dbReference type="GO" id="GO:1901605">
    <property type="term" value="P:alpha-amino acid metabolic process"/>
    <property type="evidence" value="ECO:0007669"/>
    <property type="project" value="TreeGrafter"/>
</dbReference>
<keyword evidence="4" id="KW-0808">Transferase</keyword>
<dbReference type="SUPFAM" id="SSF53383">
    <property type="entry name" value="PLP-dependent transferases"/>
    <property type="match status" value="1"/>
</dbReference>
<evidence type="ECO:0000313" key="7">
    <source>
        <dbReference type="EMBL" id="KAJ2779267.1"/>
    </source>
</evidence>
<feature type="domain" description="Aminotransferase class I/classII large" evidence="6">
    <location>
        <begin position="86"/>
        <end position="476"/>
    </location>
</feature>
<keyword evidence="3" id="KW-0032">Aminotransferase</keyword>
<accession>A0A9W8LGA1</accession>
<dbReference type="OrthoDB" id="691673at2759"/>
<dbReference type="AlphaFoldDB" id="A0A9W8LGA1"/>
<dbReference type="PANTHER" id="PTHR42790:SF19">
    <property type="entry name" value="KYNURENINE_ALPHA-AMINOADIPATE AMINOTRANSFERASE, MITOCHONDRIAL"/>
    <property type="match status" value="1"/>
</dbReference>
<dbReference type="InterPro" id="IPR015424">
    <property type="entry name" value="PyrdxlP-dep_Trfase"/>
</dbReference>
<name>A0A9W8LGA1_9FUNG</name>
<dbReference type="PANTHER" id="PTHR42790">
    <property type="entry name" value="AMINOTRANSFERASE"/>
    <property type="match status" value="1"/>
</dbReference>
<dbReference type="Proteomes" id="UP001140217">
    <property type="component" value="Unassembled WGS sequence"/>
</dbReference>
<evidence type="ECO:0000259" key="6">
    <source>
        <dbReference type="Pfam" id="PF00155"/>
    </source>
</evidence>
<dbReference type="Pfam" id="PF00155">
    <property type="entry name" value="Aminotran_1_2"/>
    <property type="match status" value="1"/>
</dbReference>
<sequence>MAPNAAGPNADSAVLSPARDLSRLLVPSMRVHQKSPLKAVMGSPTLEMINMAGGMPSPATFPLVQLQAQVRVPGRGAGEPAATLVLDKERQSGSAEALDTMLQYGDGRGVDSLCSFLRAHTQQAHSPQYADWEVITSCGSTDAIAKVISLFCDAGDALAVERWTFPGALSSLARAGVAPVAVDMDDEGMLPEALDRVCAARSAGGAPLHAVYVVPTGQNPTGATMSLARRKAVYAVAQKHDLVIIEDDPYYFLQIGPAAAAPDSGEAGAAASDGYDSGCDATGGEARDPALLPSLLSLDTDGRVIRLDSFSKILAPNLRCGWITGPAYLLDRVQILNESTILQPSGLSQGVVSKMLNDTWGMDGWNAHLRDLRAEYRLRRDLFVQIAAKHLDGLAEFAVPTAGMFVWLRVRLGTDPGAMQRLLAAMNKVGVMMAPEMPFNSCGAAAGPAAPGPDRYLRAAFALVDTDMYEPALKRLAQSIRTATA</sequence>
<proteinExistence type="inferred from homology"/>
<reference evidence="7" key="1">
    <citation type="submission" date="2022-07" db="EMBL/GenBank/DDBJ databases">
        <title>Phylogenomic reconstructions and comparative analyses of Kickxellomycotina fungi.</title>
        <authorList>
            <person name="Reynolds N.K."/>
            <person name="Stajich J.E."/>
            <person name="Barry K."/>
            <person name="Grigoriev I.V."/>
            <person name="Crous P."/>
            <person name="Smith M.E."/>
        </authorList>
    </citation>
    <scope>NUCLEOTIDE SEQUENCE</scope>
    <source>
        <strain evidence="7">NBRC 105414</strain>
    </source>
</reference>
<comment type="caution">
    <text evidence="7">The sequence shown here is derived from an EMBL/GenBank/DDBJ whole genome shotgun (WGS) entry which is preliminary data.</text>
</comment>
<dbReference type="GO" id="GO:0030170">
    <property type="term" value="F:pyridoxal phosphate binding"/>
    <property type="evidence" value="ECO:0007669"/>
    <property type="project" value="InterPro"/>
</dbReference>
<dbReference type="Gene3D" id="3.40.640.10">
    <property type="entry name" value="Type I PLP-dependent aspartate aminotransferase-like (Major domain)"/>
    <property type="match status" value="1"/>
</dbReference>
<gene>
    <name evidence="7" type="ORF">H4R18_004108</name>
</gene>
<protein>
    <recommendedName>
        <fullName evidence="6">Aminotransferase class I/classII large domain-containing protein</fullName>
    </recommendedName>
</protein>
<evidence type="ECO:0000256" key="5">
    <source>
        <dbReference type="ARBA" id="ARBA00022898"/>
    </source>
</evidence>
<comment type="cofactor">
    <cofactor evidence="1">
        <name>pyridoxal 5'-phosphate</name>
        <dbReference type="ChEBI" id="CHEBI:597326"/>
    </cofactor>
</comment>
<evidence type="ECO:0000256" key="4">
    <source>
        <dbReference type="ARBA" id="ARBA00022679"/>
    </source>
</evidence>
<dbReference type="InterPro" id="IPR004839">
    <property type="entry name" value="Aminotransferase_I/II_large"/>
</dbReference>
<evidence type="ECO:0000256" key="3">
    <source>
        <dbReference type="ARBA" id="ARBA00022576"/>
    </source>
</evidence>
<dbReference type="CDD" id="cd00609">
    <property type="entry name" value="AAT_like"/>
    <property type="match status" value="1"/>
</dbReference>
<comment type="similarity">
    <text evidence="2">Belongs to the class-I pyridoxal-phosphate-dependent aminotransferase family.</text>
</comment>
<dbReference type="GO" id="GO:0008483">
    <property type="term" value="F:transaminase activity"/>
    <property type="evidence" value="ECO:0007669"/>
    <property type="project" value="UniProtKB-KW"/>
</dbReference>
<dbReference type="InterPro" id="IPR050859">
    <property type="entry name" value="Class-I_PLP-dep_aminotransf"/>
</dbReference>
<keyword evidence="5" id="KW-0663">Pyridoxal phosphate</keyword>